<gene>
    <name evidence="4" type="primary">LOC108045513</name>
    <name evidence="2" type="synonym">108045513</name>
</gene>
<dbReference type="PANTHER" id="PTHR11012">
    <property type="entry name" value="PROTEIN KINASE-LIKE DOMAIN-CONTAINING"/>
    <property type="match status" value="1"/>
</dbReference>
<dbReference type="PANTHER" id="PTHR11012:SF6">
    <property type="entry name" value="CHK DOMAIN OV1-RELATED"/>
    <property type="match status" value="1"/>
</dbReference>
<evidence type="ECO:0000259" key="1">
    <source>
        <dbReference type="SMART" id="SM00587"/>
    </source>
</evidence>
<protein>
    <submittedName>
        <fullName evidence="4">Uncharacterized protein LOC108045513</fullName>
    </submittedName>
</protein>
<organism evidence="4">
    <name type="scientific">Drosophila rhopaloa</name>
    <name type="common">Fruit fly</name>
    <dbReference type="NCBI Taxonomy" id="1041015"/>
    <lineage>
        <taxon>Eukaryota</taxon>
        <taxon>Metazoa</taxon>
        <taxon>Ecdysozoa</taxon>
        <taxon>Arthropoda</taxon>
        <taxon>Hexapoda</taxon>
        <taxon>Insecta</taxon>
        <taxon>Pterygota</taxon>
        <taxon>Neoptera</taxon>
        <taxon>Endopterygota</taxon>
        <taxon>Diptera</taxon>
        <taxon>Brachycera</taxon>
        <taxon>Muscomorpha</taxon>
        <taxon>Ephydroidea</taxon>
        <taxon>Drosophilidae</taxon>
        <taxon>Drosophila</taxon>
        <taxon>Sophophora</taxon>
    </lineage>
</organism>
<reference evidence="3" key="1">
    <citation type="journal article" date="2021" name="Elife">
        <title>Highly contiguous assemblies of 101 drosophilid genomes.</title>
        <authorList>
            <person name="Kim B.Y."/>
            <person name="Wang J.R."/>
            <person name="Miller D.E."/>
            <person name="Barmina O."/>
            <person name="Delaney E."/>
            <person name="Thompson A."/>
            <person name="Comeault A.A."/>
            <person name="Peede D."/>
            <person name="D'Agostino E.R."/>
            <person name="Pelaez J."/>
            <person name="Aguilar J.M."/>
            <person name="Haji D."/>
            <person name="Matsunaga T."/>
            <person name="Armstrong E.E."/>
            <person name="Zych M."/>
            <person name="Ogawa Y."/>
            <person name="Stamenkovic-Radak M."/>
            <person name="Jelic M."/>
            <person name="Veselinovic M.S."/>
            <person name="Tanaskovic M."/>
            <person name="Eric P."/>
            <person name="Gao J.J."/>
            <person name="Katoh T.K."/>
            <person name="Toda M.J."/>
            <person name="Watabe H."/>
            <person name="Watada M."/>
            <person name="Davis J.S."/>
            <person name="Moyle L.C."/>
            <person name="Manoli G."/>
            <person name="Bertolini E."/>
            <person name="Kostal V."/>
            <person name="Hawley R.S."/>
            <person name="Takahashi A."/>
            <person name="Jones C.D."/>
            <person name="Price D.K."/>
            <person name="Whiteman N."/>
            <person name="Kopp A."/>
            <person name="Matute D.R."/>
            <person name="Petrov D.A."/>
        </authorList>
    </citation>
    <scope>NUCLEOTIDE SEQUENCE [LARGE SCALE GENOMIC DNA]</scope>
</reference>
<dbReference type="SUPFAM" id="SSF56112">
    <property type="entry name" value="Protein kinase-like (PK-like)"/>
    <property type="match status" value="1"/>
</dbReference>
<sequence>MVRSKENSTKDKLPAWLDQQLFVEFIDRDFPNLKKIKSYRLEPSSGNGENYTSLLLRANFELELIDGSQQIISYMVKVLPNSGNRDNVASWKVFDKEHKTYGEYIPEFEKMYREAGKEITFGPRYYESKNKLEEELLVLEDLGKRGFINVKRQDGLDMLHTKATLEKLAQFHAASAVRFELKGAYPAMYNRNLCSEEDNFKDFRENQTKAYVEACPLYDASHLAKSVETYGSQADDMFQAIAPEIEGEFRVLNHGDAWCNNFMYKYDDAGKLTETYFVDLQMSRFSSPAQDLLYFILSSTHVDIKIAQFDYLIKYYHEKLTESLKLLKYPKPLPSLRSLHQSIFTHGDWILPIVSILLPVVLVDPSDDANMDSLMDSESAGEKFRNNMFKNPRIIRHQKEILPWAHRRGAFEVRN</sequence>
<evidence type="ECO:0000313" key="3">
    <source>
        <dbReference type="Proteomes" id="UP001652680"/>
    </source>
</evidence>
<dbReference type="RefSeq" id="XP_016980364.1">
    <property type="nucleotide sequence ID" value="XM_017124875.1"/>
</dbReference>
<dbReference type="Gene3D" id="3.90.1200.10">
    <property type="match status" value="1"/>
</dbReference>
<accession>A0A6P4EUJ0</accession>
<evidence type="ECO:0000313" key="2">
    <source>
        <dbReference type="EnsemblMetazoa" id="XP_016980364.1"/>
    </source>
</evidence>
<dbReference type="OrthoDB" id="191037at2759"/>
<name>A0A6P4EUJ0_DRORH</name>
<dbReference type="AlphaFoldDB" id="A0A6P4EUJ0"/>
<dbReference type="InterPro" id="IPR004119">
    <property type="entry name" value="EcKL"/>
</dbReference>
<proteinExistence type="predicted"/>
<dbReference type="GeneID" id="108045513"/>
<dbReference type="EnsemblMetazoa" id="XM_017124875.1">
    <property type="protein sequence ID" value="XP_016980364.1"/>
    <property type="gene ID" value="LOC108045513"/>
</dbReference>
<dbReference type="SMART" id="SM00587">
    <property type="entry name" value="CHK"/>
    <property type="match status" value="1"/>
</dbReference>
<dbReference type="InterPro" id="IPR015897">
    <property type="entry name" value="CHK_kinase-like"/>
</dbReference>
<keyword evidence="3" id="KW-1185">Reference proteome</keyword>
<dbReference type="Proteomes" id="UP001652680">
    <property type="component" value="Unassembled WGS sequence"/>
</dbReference>
<feature type="domain" description="CHK kinase-like" evidence="1">
    <location>
        <begin position="137"/>
        <end position="326"/>
    </location>
</feature>
<dbReference type="InterPro" id="IPR011009">
    <property type="entry name" value="Kinase-like_dom_sf"/>
</dbReference>
<dbReference type="Pfam" id="PF02958">
    <property type="entry name" value="EcKL"/>
    <property type="match status" value="1"/>
</dbReference>
<reference evidence="4" key="2">
    <citation type="submission" date="2025-04" db="UniProtKB">
        <authorList>
            <consortium name="RefSeq"/>
        </authorList>
    </citation>
    <scope>IDENTIFICATION</scope>
</reference>
<evidence type="ECO:0000313" key="4">
    <source>
        <dbReference type="RefSeq" id="XP_016980364.1"/>
    </source>
</evidence>
<reference evidence="2" key="3">
    <citation type="submission" date="2025-05" db="UniProtKB">
        <authorList>
            <consortium name="EnsemblMetazoa"/>
        </authorList>
    </citation>
    <scope>IDENTIFICATION</scope>
</reference>